<evidence type="ECO:0000313" key="2">
    <source>
        <dbReference type="Proteomes" id="UP000078410"/>
    </source>
</evidence>
<proteinExistence type="predicted"/>
<dbReference type="Proteomes" id="UP000078410">
    <property type="component" value="Unassembled WGS sequence"/>
</dbReference>
<organism evidence="1 2">
    <name type="scientific">Buttiauxella brennerae ATCC 51605</name>
    <dbReference type="NCBI Taxonomy" id="1354251"/>
    <lineage>
        <taxon>Bacteria</taxon>
        <taxon>Pseudomonadati</taxon>
        <taxon>Pseudomonadota</taxon>
        <taxon>Gammaproteobacteria</taxon>
        <taxon>Enterobacterales</taxon>
        <taxon>Enterobacteriaceae</taxon>
        <taxon>Buttiauxella</taxon>
    </lineage>
</organism>
<accession>A0A1B7IMR8</accession>
<protein>
    <submittedName>
        <fullName evidence="1">Uncharacterized protein</fullName>
    </submittedName>
</protein>
<evidence type="ECO:0000313" key="1">
    <source>
        <dbReference type="EMBL" id="OAT30900.1"/>
    </source>
</evidence>
<comment type="caution">
    <text evidence="1">The sequence shown here is derived from an EMBL/GenBank/DDBJ whole genome shotgun (WGS) entry which is preliminary data.</text>
</comment>
<dbReference type="EMBL" id="LXER01000021">
    <property type="protein sequence ID" value="OAT30900.1"/>
    <property type="molecule type" value="Genomic_DNA"/>
</dbReference>
<dbReference type="AlphaFoldDB" id="A0A1B7IMR8"/>
<name>A0A1B7IMR8_9ENTR</name>
<dbReference type="OrthoDB" id="6577511at2"/>
<sequence length="152" mass="17121">MISAQTHYQPQSNNALLSPITASMDLFQLLDVCESLADELIECKTEIEQQALCGRIAHCLEVMKTTFEQPLPAYLVERLTVGKEVKIEVNHDSEILRQYCHAVTQTLLSSAHTLEVNRALTGMLFELLNELVEDLQAPRFLRVQVRFSGGYG</sequence>
<keyword evidence="2" id="KW-1185">Reference proteome</keyword>
<gene>
    <name evidence="1" type="ORF">M975_2627</name>
</gene>
<dbReference type="RefSeq" id="WP_064560099.1">
    <property type="nucleotide sequence ID" value="NZ_LXER01000021.1"/>
</dbReference>
<dbReference type="PATRIC" id="fig|1354251.4.peg.2711"/>
<reference evidence="1 2" key="1">
    <citation type="submission" date="2016-04" db="EMBL/GenBank/DDBJ databases">
        <title>ATOL: Assembling a taxonomically balanced genome-scale reconstruction of the evolutionary history of the Enterobacteriaceae.</title>
        <authorList>
            <person name="Plunkett G.III."/>
            <person name="Neeno-Eckwall E.C."/>
            <person name="Glasner J.D."/>
            <person name="Perna N.T."/>
        </authorList>
    </citation>
    <scope>NUCLEOTIDE SEQUENCE [LARGE SCALE GENOMIC DNA]</scope>
    <source>
        <strain evidence="1 2">ATCC 51605</strain>
    </source>
</reference>